<keyword evidence="5" id="KW-0067">ATP-binding</keyword>
<evidence type="ECO:0000256" key="2">
    <source>
        <dbReference type="ARBA" id="ARBA00022679"/>
    </source>
</evidence>
<dbReference type="OrthoDB" id="4062651at2759"/>
<dbReference type="GO" id="GO:0005886">
    <property type="term" value="C:plasma membrane"/>
    <property type="evidence" value="ECO:0007669"/>
    <property type="project" value="TreeGrafter"/>
</dbReference>
<name>A0A843XMZ2_COLES</name>
<dbReference type="AlphaFoldDB" id="A0A843XMZ2"/>
<feature type="non-terminal residue" evidence="8">
    <location>
        <position position="202"/>
    </location>
</feature>
<evidence type="ECO:0000256" key="3">
    <source>
        <dbReference type="ARBA" id="ARBA00022741"/>
    </source>
</evidence>
<accession>A0A843XMZ2</accession>
<dbReference type="SMART" id="SM00220">
    <property type="entry name" value="S_TKc"/>
    <property type="match status" value="1"/>
</dbReference>
<keyword evidence="4" id="KW-0418">Kinase</keyword>
<dbReference type="PANTHER" id="PTHR27002:SF181">
    <property type="entry name" value="RECEPTOR-LIKE SERINE_THREONINE-PROTEIN KINASE"/>
    <property type="match status" value="1"/>
</dbReference>
<comment type="caution">
    <text evidence="8">The sequence shown here is derived from an EMBL/GenBank/DDBJ whole genome shotgun (WGS) entry which is preliminary data.</text>
</comment>
<dbReference type="InterPro" id="IPR011009">
    <property type="entry name" value="Kinase-like_dom_sf"/>
</dbReference>
<dbReference type="GO" id="GO:0004674">
    <property type="term" value="F:protein serine/threonine kinase activity"/>
    <property type="evidence" value="ECO:0007669"/>
    <property type="project" value="UniProtKB-KW"/>
</dbReference>
<dbReference type="PROSITE" id="PS00108">
    <property type="entry name" value="PROTEIN_KINASE_ST"/>
    <property type="match status" value="1"/>
</dbReference>
<evidence type="ECO:0000256" key="4">
    <source>
        <dbReference type="ARBA" id="ARBA00022777"/>
    </source>
</evidence>
<evidence type="ECO:0000256" key="1">
    <source>
        <dbReference type="ARBA" id="ARBA00022527"/>
    </source>
</evidence>
<dbReference type="Gene3D" id="1.10.510.10">
    <property type="entry name" value="Transferase(Phosphotransferase) domain 1"/>
    <property type="match status" value="1"/>
</dbReference>
<evidence type="ECO:0000313" key="9">
    <source>
        <dbReference type="Proteomes" id="UP000652761"/>
    </source>
</evidence>
<protein>
    <recommendedName>
        <fullName evidence="7">Protein kinase domain-containing protein</fullName>
    </recommendedName>
</protein>
<sequence>MRVIHRDLKTSNILLDSEIRPKISDFGLARTFQSNQDKGNTQKVVGTYGYMSPEYALNGVFSEKSDVFGFGVILLEIITGIRSTGFYPESNSHSLFAYAWQMWEEGRALELLDPSMLSSSSWDTEVLRCTQLAMLCIQEAASDRPTMSSIVSSLSNDTSPLPMPQKPAFVMGRTPNPIQPSSFDRSSKSSTNELTRSSVMGR</sequence>
<keyword evidence="9" id="KW-1185">Reference proteome</keyword>
<proteinExistence type="predicted"/>
<dbReference type="InterPro" id="IPR008271">
    <property type="entry name" value="Ser/Thr_kinase_AS"/>
</dbReference>
<dbReference type="EMBL" id="NMUH01009740">
    <property type="protein sequence ID" value="MQM20357.1"/>
    <property type="molecule type" value="Genomic_DNA"/>
</dbReference>
<feature type="compositionally biased region" description="Polar residues" evidence="6">
    <location>
        <begin position="148"/>
        <end position="159"/>
    </location>
</feature>
<evidence type="ECO:0000256" key="5">
    <source>
        <dbReference type="ARBA" id="ARBA00022840"/>
    </source>
</evidence>
<dbReference type="Pfam" id="PF00069">
    <property type="entry name" value="Pkinase"/>
    <property type="match status" value="1"/>
</dbReference>
<keyword evidence="3" id="KW-0547">Nucleotide-binding</keyword>
<evidence type="ECO:0000259" key="7">
    <source>
        <dbReference type="PROSITE" id="PS50011"/>
    </source>
</evidence>
<keyword evidence="1" id="KW-0723">Serine/threonine-protein kinase</keyword>
<reference evidence="8" key="1">
    <citation type="submission" date="2017-07" db="EMBL/GenBank/DDBJ databases">
        <title>Taro Niue Genome Assembly and Annotation.</title>
        <authorList>
            <person name="Atibalentja N."/>
            <person name="Keating K."/>
            <person name="Fields C.J."/>
        </authorList>
    </citation>
    <scope>NUCLEOTIDE SEQUENCE</scope>
    <source>
        <strain evidence="8">Niue_2</strain>
        <tissue evidence="8">Leaf</tissue>
    </source>
</reference>
<dbReference type="InterPro" id="IPR000719">
    <property type="entry name" value="Prot_kinase_dom"/>
</dbReference>
<feature type="domain" description="Protein kinase" evidence="7">
    <location>
        <begin position="1"/>
        <end position="169"/>
    </location>
</feature>
<keyword evidence="2" id="KW-0808">Transferase</keyword>
<evidence type="ECO:0000313" key="8">
    <source>
        <dbReference type="EMBL" id="MQM20357.1"/>
    </source>
</evidence>
<feature type="compositionally biased region" description="Polar residues" evidence="6">
    <location>
        <begin position="179"/>
        <end position="202"/>
    </location>
</feature>
<dbReference type="PANTHER" id="PTHR27002">
    <property type="entry name" value="RECEPTOR-LIKE SERINE/THREONINE-PROTEIN KINASE SD1-8"/>
    <property type="match status" value="1"/>
</dbReference>
<dbReference type="FunFam" id="1.10.510.10:FF:001722">
    <property type="entry name" value="G-type lectin S-receptor-like serine/threonine-protein kinase B120"/>
    <property type="match status" value="1"/>
</dbReference>
<dbReference type="SUPFAM" id="SSF56112">
    <property type="entry name" value="Protein kinase-like (PK-like)"/>
    <property type="match status" value="1"/>
</dbReference>
<gene>
    <name evidence="8" type="ORF">Taro_053375</name>
</gene>
<dbReference type="Proteomes" id="UP000652761">
    <property type="component" value="Unassembled WGS sequence"/>
</dbReference>
<dbReference type="GO" id="GO:0005524">
    <property type="term" value="F:ATP binding"/>
    <property type="evidence" value="ECO:0007669"/>
    <property type="project" value="UniProtKB-KW"/>
</dbReference>
<dbReference type="PROSITE" id="PS50011">
    <property type="entry name" value="PROTEIN_KINASE_DOM"/>
    <property type="match status" value="1"/>
</dbReference>
<evidence type="ECO:0000256" key="6">
    <source>
        <dbReference type="SAM" id="MobiDB-lite"/>
    </source>
</evidence>
<organism evidence="8 9">
    <name type="scientific">Colocasia esculenta</name>
    <name type="common">Wild taro</name>
    <name type="synonym">Arum esculentum</name>
    <dbReference type="NCBI Taxonomy" id="4460"/>
    <lineage>
        <taxon>Eukaryota</taxon>
        <taxon>Viridiplantae</taxon>
        <taxon>Streptophyta</taxon>
        <taxon>Embryophyta</taxon>
        <taxon>Tracheophyta</taxon>
        <taxon>Spermatophyta</taxon>
        <taxon>Magnoliopsida</taxon>
        <taxon>Liliopsida</taxon>
        <taxon>Araceae</taxon>
        <taxon>Aroideae</taxon>
        <taxon>Colocasieae</taxon>
        <taxon>Colocasia</taxon>
    </lineage>
</organism>
<feature type="region of interest" description="Disordered" evidence="6">
    <location>
        <begin position="148"/>
        <end position="202"/>
    </location>
</feature>